<evidence type="ECO:0000313" key="2">
    <source>
        <dbReference type="EMBL" id="KAJ8253885.1"/>
    </source>
</evidence>
<dbReference type="Proteomes" id="UP001152803">
    <property type="component" value="Unassembled WGS sequence"/>
</dbReference>
<dbReference type="OrthoDB" id="118105at2759"/>
<feature type="compositionally biased region" description="Polar residues" evidence="1">
    <location>
        <begin position="21"/>
        <end position="34"/>
    </location>
</feature>
<sequence length="286" mass="31770">MAEIKPEIMTQADIKIEDSSDSATMNEIASQTLDQVYDDHNAKDEDEKYVPPPRISPRRRLERSPSASSSSSSDGSGGGQASKRPRLAAGDFEAQQERWHSKEEPDVEPPTLKFEPKHPPGPRIDTTVNWSPLSLFKLFFSSSVQHTIINNTNGNAARRLAQGKDESKVKQRGPKEDGLSLSVTSVMDLMREVLMREMVEQAKAIVAEAAPRPSLTNTCMPVYRGKTGTQDRRKCVVCATKAKQMPGSKAKEMKTPIYCSKCNVSLCLVPERNCFLEYHGMVLQTE</sequence>
<organism evidence="2 3">
    <name type="scientific">Conger conger</name>
    <name type="common">Conger eel</name>
    <name type="synonym">Muraena conger</name>
    <dbReference type="NCBI Taxonomy" id="82655"/>
    <lineage>
        <taxon>Eukaryota</taxon>
        <taxon>Metazoa</taxon>
        <taxon>Chordata</taxon>
        <taxon>Craniata</taxon>
        <taxon>Vertebrata</taxon>
        <taxon>Euteleostomi</taxon>
        <taxon>Actinopterygii</taxon>
        <taxon>Neopterygii</taxon>
        <taxon>Teleostei</taxon>
        <taxon>Anguilliformes</taxon>
        <taxon>Congridae</taxon>
        <taxon>Conger</taxon>
    </lineage>
</organism>
<evidence type="ECO:0000313" key="3">
    <source>
        <dbReference type="Proteomes" id="UP001152803"/>
    </source>
</evidence>
<dbReference type="AlphaFoldDB" id="A0A9Q1CYW3"/>
<feature type="region of interest" description="Disordered" evidence="1">
    <location>
        <begin position="1"/>
        <end position="124"/>
    </location>
</feature>
<feature type="compositionally biased region" description="Basic and acidic residues" evidence="1">
    <location>
        <begin position="37"/>
        <end position="49"/>
    </location>
</feature>
<keyword evidence="3" id="KW-1185">Reference proteome</keyword>
<protein>
    <submittedName>
        <fullName evidence="2">Uncharacterized protein</fullName>
    </submittedName>
</protein>
<dbReference type="EMBL" id="JAFJMO010000016">
    <property type="protein sequence ID" value="KAJ8253885.1"/>
    <property type="molecule type" value="Genomic_DNA"/>
</dbReference>
<name>A0A9Q1CYW3_CONCO</name>
<dbReference type="PANTHER" id="PTHR46599:SF3">
    <property type="entry name" value="PIGGYBAC TRANSPOSABLE ELEMENT-DERIVED PROTEIN 4"/>
    <property type="match status" value="1"/>
</dbReference>
<gene>
    <name evidence="2" type="ORF">COCON_G00204970</name>
</gene>
<evidence type="ECO:0000256" key="1">
    <source>
        <dbReference type="SAM" id="MobiDB-lite"/>
    </source>
</evidence>
<dbReference type="PANTHER" id="PTHR46599">
    <property type="entry name" value="PIGGYBAC TRANSPOSABLE ELEMENT-DERIVED PROTEIN 4"/>
    <property type="match status" value="1"/>
</dbReference>
<proteinExistence type="predicted"/>
<accession>A0A9Q1CYW3</accession>
<reference evidence="2" key="1">
    <citation type="journal article" date="2023" name="Science">
        <title>Genome structures resolve the early diversification of teleost fishes.</title>
        <authorList>
            <person name="Parey E."/>
            <person name="Louis A."/>
            <person name="Montfort J."/>
            <person name="Bouchez O."/>
            <person name="Roques C."/>
            <person name="Iampietro C."/>
            <person name="Lluch J."/>
            <person name="Castinel A."/>
            <person name="Donnadieu C."/>
            <person name="Desvignes T."/>
            <person name="Floi Bucao C."/>
            <person name="Jouanno E."/>
            <person name="Wen M."/>
            <person name="Mejri S."/>
            <person name="Dirks R."/>
            <person name="Jansen H."/>
            <person name="Henkel C."/>
            <person name="Chen W.J."/>
            <person name="Zahm M."/>
            <person name="Cabau C."/>
            <person name="Klopp C."/>
            <person name="Thompson A.W."/>
            <person name="Robinson-Rechavi M."/>
            <person name="Braasch I."/>
            <person name="Lecointre G."/>
            <person name="Bobe J."/>
            <person name="Postlethwait J.H."/>
            <person name="Berthelot C."/>
            <person name="Roest Crollius H."/>
            <person name="Guiguen Y."/>
        </authorList>
    </citation>
    <scope>NUCLEOTIDE SEQUENCE</scope>
    <source>
        <strain evidence="2">Concon-B</strain>
    </source>
</reference>
<feature type="compositionally biased region" description="Low complexity" evidence="1">
    <location>
        <begin position="64"/>
        <end position="74"/>
    </location>
</feature>
<comment type="caution">
    <text evidence="2">The sequence shown here is derived from an EMBL/GenBank/DDBJ whole genome shotgun (WGS) entry which is preliminary data.</text>
</comment>
<feature type="compositionally biased region" description="Basic and acidic residues" evidence="1">
    <location>
        <begin position="95"/>
        <end position="104"/>
    </location>
</feature>